<evidence type="ECO:0000259" key="8">
    <source>
        <dbReference type="Pfam" id="PF07810"/>
    </source>
</evidence>
<feature type="transmembrane region" description="Helical" evidence="6">
    <location>
        <begin position="656"/>
        <end position="677"/>
    </location>
</feature>
<accession>S7N2S6</accession>
<dbReference type="Proteomes" id="UP000052978">
    <property type="component" value="Unassembled WGS sequence"/>
</dbReference>
<feature type="compositionally biased region" description="Low complexity" evidence="7">
    <location>
        <begin position="35"/>
        <end position="50"/>
    </location>
</feature>
<name>S7N2S6_MYOBR</name>
<feature type="transmembrane region" description="Helical" evidence="6">
    <location>
        <begin position="445"/>
        <end position="468"/>
    </location>
</feature>
<feature type="compositionally biased region" description="Polar residues" evidence="7">
    <location>
        <begin position="820"/>
        <end position="830"/>
    </location>
</feature>
<dbReference type="GO" id="GO:0005886">
    <property type="term" value="C:plasma membrane"/>
    <property type="evidence" value="ECO:0007669"/>
    <property type="project" value="InterPro"/>
</dbReference>
<comment type="subcellular location">
    <subcellularLocation>
        <location evidence="1 6">Membrane</location>
        <topology evidence="1 6">Multi-pass membrane protein</topology>
    </subcellularLocation>
</comment>
<evidence type="ECO:0000256" key="3">
    <source>
        <dbReference type="ARBA" id="ARBA00022692"/>
    </source>
</evidence>
<reference evidence="9 10" key="1">
    <citation type="journal article" date="2013" name="Nat. Commun.">
        <title>Genome analysis reveals insights into physiology and longevity of the Brandt's bat Myotis brandtii.</title>
        <authorList>
            <person name="Seim I."/>
            <person name="Fang X."/>
            <person name="Xiong Z."/>
            <person name="Lobanov A.V."/>
            <person name="Huang Z."/>
            <person name="Ma S."/>
            <person name="Feng Y."/>
            <person name="Turanov A.A."/>
            <person name="Zhu Y."/>
            <person name="Lenz T.L."/>
            <person name="Gerashchenko M.V."/>
            <person name="Fan D."/>
            <person name="Hee Yim S."/>
            <person name="Yao X."/>
            <person name="Jordan D."/>
            <person name="Xiong Y."/>
            <person name="Ma Y."/>
            <person name="Lyapunov A.N."/>
            <person name="Chen G."/>
            <person name="Kulakova O.I."/>
            <person name="Sun Y."/>
            <person name="Lee S.G."/>
            <person name="Bronson R.T."/>
            <person name="Moskalev A.A."/>
            <person name="Sunyaev S.R."/>
            <person name="Zhang G."/>
            <person name="Krogh A."/>
            <person name="Wang J."/>
            <person name="Gladyshev V.N."/>
        </authorList>
    </citation>
    <scope>NUCLEOTIDE SEQUENCE [LARGE SCALE GENOMIC DNA]</scope>
</reference>
<feature type="transmembrane region" description="Helical" evidence="6">
    <location>
        <begin position="539"/>
        <end position="565"/>
    </location>
</feature>
<gene>
    <name evidence="9" type="ORF">D623_10032237</name>
</gene>
<protein>
    <recommendedName>
        <fullName evidence="6">Transmembrane channel-like protein</fullName>
    </recommendedName>
</protein>
<dbReference type="EMBL" id="KE163235">
    <property type="protein sequence ID" value="EPQ11334.1"/>
    <property type="molecule type" value="Genomic_DNA"/>
</dbReference>
<feature type="transmembrane region" description="Helical" evidence="6">
    <location>
        <begin position="209"/>
        <end position="230"/>
    </location>
</feature>
<dbReference type="GO" id="GO:0008381">
    <property type="term" value="F:mechanosensitive monoatomic ion channel activity"/>
    <property type="evidence" value="ECO:0007669"/>
    <property type="project" value="TreeGrafter"/>
</dbReference>
<comment type="similarity">
    <text evidence="2 6">Belongs to the TMC family.</text>
</comment>
<sequence length="837" mass="96182">MLSDDQVNEIIINVETVPPGVQNHRSSNLSVPAKSGVNSSSGMVSSVSDNDVTDPRVYSRQNDRKAKQLLRFSPLNESFSQTHHSPDLVDMDTPCTSHENIQGRQKLIASLIPMTSRDRIKAIRNQPRTMEEKRKLRRMVDKEKSKQSRRIFELNCCTQCLNSISLAYRRCKNILSELLNSISLWQKTLKIIGGKFGTSVLSYFNFLRWLLKFNIFSFIVTFSFITIPQFTVGGNNALQFTGLEFFTGAGYFSDTVMYYGFYTNSTIRHRSGGASYNMQLAYIFTVAACLIICFFSLLFSMARYFRNNFINPHIYSRGIAKLIFCWDFTITHEKAVKLKQKNLSTEIRENLSEILQENVKLTLNQQLTRLSVHLAAWVISTGVAVACCVAVYYLAENNLEFLQSHQNPGAVLLLPFVVSCINLAVPRFYSMFGLVEHYEVPRQEVYVLLIRNIFLKISIIGILCYYWLHNVALAGEECWETLIGQEIYRLLLMDFVFSLADSFLGEFLRRIIGMQFITSLGLQEFDIARNVLELIYAQTLVWIGTFFCPLLPFIQMITLFIMFYVKNISLMMNFQPPSKAWRASQMMTFFIFLLFFPSFTGVLCTLAITIWRLKPSADCGPFRGLPFFIHSIYSWIDTLSKSPSYLWVVWIYRNLIGSVHFFFILTLIVLIITYLYWQITEGRKIMIRLLHEQIINEGKDKMFLIEKLTKLQDTERRANPSSFTLERTDVEVLGYRGEHSEGASLMQFASIFPIKRVLGYCGEHSKGVVLMQFASIFPIKRVIRKSRALCTAGNMKLLMVSNPIGAKEDLIYLEDKPQGSDPSSGLSEWPSSFLRRL</sequence>
<feature type="region of interest" description="Disordered" evidence="7">
    <location>
        <begin position="816"/>
        <end position="837"/>
    </location>
</feature>
<evidence type="ECO:0000256" key="2">
    <source>
        <dbReference type="ARBA" id="ARBA00006510"/>
    </source>
</evidence>
<dbReference type="InterPro" id="IPR038900">
    <property type="entry name" value="TMC"/>
</dbReference>
<keyword evidence="5 6" id="KW-0472">Membrane</keyword>
<evidence type="ECO:0000313" key="9">
    <source>
        <dbReference type="EMBL" id="EPQ11334.1"/>
    </source>
</evidence>
<evidence type="ECO:0000256" key="4">
    <source>
        <dbReference type="ARBA" id="ARBA00022989"/>
    </source>
</evidence>
<dbReference type="InterPro" id="IPR012496">
    <property type="entry name" value="TMC_dom"/>
</dbReference>
<dbReference type="Pfam" id="PF07810">
    <property type="entry name" value="TMC"/>
    <property type="match status" value="1"/>
</dbReference>
<dbReference type="PANTHER" id="PTHR23302:SF5">
    <property type="entry name" value="TRANSMEMBRANE CHANNEL-LIKE PROTEIN 5"/>
    <property type="match status" value="1"/>
</dbReference>
<keyword evidence="10" id="KW-1185">Reference proteome</keyword>
<dbReference type="AlphaFoldDB" id="S7N2S6"/>
<feature type="transmembrane region" description="Helical" evidence="6">
    <location>
        <begin position="374"/>
        <end position="395"/>
    </location>
</feature>
<feature type="transmembrane region" description="Helical" evidence="6">
    <location>
        <begin position="280"/>
        <end position="299"/>
    </location>
</feature>
<dbReference type="PANTHER" id="PTHR23302">
    <property type="entry name" value="TRANSMEMBRANE CHANNEL-RELATED"/>
    <property type="match status" value="1"/>
</dbReference>
<feature type="region of interest" description="Disordered" evidence="7">
    <location>
        <begin position="19"/>
        <end position="65"/>
    </location>
</feature>
<feature type="domain" description="TMC" evidence="8">
    <location>
        <begin position="478"/>
        <end position="584"/>
    </location>
</feature>
<keyword evidence="3 6" id="KW-0812">Transmembrane</keyword>
<proteinExistence type="inferred from homology"/>
<feature type="transmembrane region" description="Helical" evidence="6">
    <location>
        <begin position="585"/>
        <end position="608"/>
    </location>
</feature>
<evidence type="ECO:0000256" key="1">
    <source>
        <dbReference type="ARBA" id="ARBA00004141"/>
    </source>
</evidence>
<organism evidence="9 10">
    <name type="scientific">Myotis brandtii</name>
    <name type="common">Brandt's bat</name>
    <dbReference type="NCBI Taxonomy" id="109478"/>
    <lineage>
        <taxon>Eukaryota</taxon>
        <taxon>Metazoa</taxon>
        <taxon>Chordata</taxon>
        <taxon>Craniata</taxon>
        <taxon>Vertebrata</taxon>
        <taxon>Euteleostomi</taxon>
        <taxon>Mammalia</taxon>
        <taxon>Eutheria</taxon>
        <taxon>Laurasiatheria</taxon>
        <taxon>Chiroptera</taxon>
        <taxon>Yangochiroptera</taxon>
        <taxon>Vespertilionidae</taxon>
        <taxon>Myotis</taxon>
    </lineage>
</organism>
<feature type="transmembrane region" description="Helical" evidence="6">
    <location>
        <begin position="407"/>
        <end position="425"/>
    </location>
</feature>
<evidence type="ECO:0000256" key="7">
    <source>
        <dbReference type="SAM" id="MobiDB-lite"/>
    </source>
</evidence>
<keyword evidence="4 6" id="KW-1133">Transmembrane helix</keyword>
<evidence type="ECO:0000256" key="5">
    <source>
        <dbReference type="ARBA" id="ARBA00023136"/>
    </source>
</evidence>
<evidence type="ECO:0000313" key="10">
    <source>
        <dbReference type="Proteomes" id="UP000052978"/>
    </source>
</evidence>
<evidence type="ECO:0000256" key="6">
    <source>
        <dbReference type="RuleBase" id="RU310713"/>
    </source>
</evidence>